<feature type="compositionally biased region" description="Polar residues" evidence="19">
    <location>
        <begin position="638"/>
        <end position="666"/>
    </location>
</feature>
<evidence type="ECO:0000256" key="6">
    <source>
        <dbReference type="ARBA" id="ARBA00022722"/>
    </source>
</evidence>
<dbReference type="InterPro" id="IPR041796">
    <property type="entry name" value="Mre11_N"/>
</dbReference>
<evidence type="ECO:0000313" key="21">
    <source>
        <dbReference type="EMBL" id="PFX33893.1"/>
    </source>
</evidence>
<feature type="region of interest" description="Disordered" evidence="19">
    <location>
        <begin position="530"/>
        <end position="693"/>
    </location>
</feature>
<evidence type="ECO:0000313" key="22">
    <source>
        <dbReference type="Proteomes" id="UP000225706"/>
    </source>
</evidence>
<dbReference type="GO" id="GO:0008296">
    <property type="term" value="F:3'-5'-DNA exonuclease activity"/>
    <property type="evidence" value="ECO:0007669"/>
    <property type="project" value="InterPro"/>
</dbReference>
<gene>
    <name evidence="21" type="primary">MRE11A</name>
    <name evidence="21" type="ORF">AWC38_SpisGene1084</name>
</gene>
<dbReference type="CDD" id="cd00840">
    <property type="entry name" value="MPP_Mre11_N"/>
    <property type="match status" value="1"/>
</dbReference>
<keyword evidence="9 16" id="KW-0227">DNA damage</keyword>
<keyword evidence="10 16" id="KW-0378">Hydrolase</keyword>
<reference evidence="22" key="1">
    <citation type="journal article" date="2017" name="bioRxiv">
        <title>Comparative analysis of the genomes of Stylophora pistillata and Acropora digitifera provides evidence for extensive differences between species of corals.</title>
        <authorList>
            <person name="Voolstra C.R."/>
            <person name="Li Y."/>
            <person name="Liew Y.J."/>
            <person name="Baumgarten S."/>
            <person name="Zoccola D."/>
            <person name="Flot J.-F."/>
            <person name="Tambutte S."/>
            <person name="Allemand D."/>
            <person name="Aranda M."/>
        </authorList>
    </citation>
    <scope>NUCLEOTIDE SEQUENCE [LARGE SCALE GENOMIC DNA]</scope>
</reference>
<feature type="active site" description="Proton donor" evidence="17">
    <location>
        <position position="130"/>
    </location>
</feature>
<dbReference type="SUPFAM" id="SSF56300">
    <property type="entry name" value="Metallo-dependent phosphatases"/>
    <property type="match status" value="1"/>
</dbReference>
<feature type="domain" description="Mre11 DNA-binding" evidence="20">
    <location>
        <begin position="298"/>
        <end position="463"/>
    </location>
</feature>
<dbReference type="GO" id="GO:0030870">
    <property type="term" value="C:Mre11 complex"/>
    <property type="evidence" value="ECO:0007669"/>
    <property type="project" value="UniProtKB-UniRule"/>
</dbReference>
<dbReference type="FunFam" id="3.30.110.110:FF:000004">
    <property type="entry name" value="Double-strand break repair protein"/>
    <property type="match status" value="1"/>
</dbReference>
<dbReference type="EMBL" id="LSMT01000007">
    <property type="protein sequence ID" value="PFX33893.1"/>
    <property type="molecule type" value="Genomic_DNA"/>
</dbReference>
<feature type="compositionally biased region" description="Basic residues" evidence="19">
    <location>
        <begin position="581"/>
        <end position="596"/>
    </location>
</feature>
<dbReference type="GO" id="GO:0031573">
    <property type="term" value="P:mitotic intra-S DNA damage checkpoint signaling"/>
    <property type="evidence" value="ECO:0007669"/>
    <property type="project" value="TreeGrafter"/>
</dbReference>
<dbReference type="Pfam" id="PF00149">
    <property type="entry name" value="Metallophos"/>
    <property type="match status" value="1"/>
</dbReference>
<dbReference type="GO" id="GO:0035861">
    <property type="term" value="C:site of double-strand break"/>
    <property type="evidence" value="ECO:0007669"/>
    <property type="project" value="TreeGrafter"/>
</dbReference>
<dbReference type="Proteomes" id="UP000225706">
    <property type="component" value="Unassembled WGS sequence"/>
</dbReference>
<dbReference type="PIRSF" id="PIRSF000882">
    <property type="entry name" value="DSB_repair_MRE11"/>
    <property type="match status" value="1"/>
</dbReference>
<comment type="function">
    <text evidence="16">Core component of the MRN complex, which plays a central role in double-strand break (DSB) repair, DNA recombination, maintenance of telomere integrity and meiosis. The MRN complex is involved in the repair of DNA double-strand breaks (DSBs) via homologous recombination (HR), an error-free mechanism which primarily occurs during S and G2 phases. The complex (1) mediates the end resection of damaged DNA, which generates proper single-stranded DNA, a key initial steps in HR, and is (2) required for the recruitment of other repair factors and efficient activation of ATM and ATR upon DNA damage. Within the MRN complex, MRE11 possesses both single-strand endonuclease activity and double-strand-specific 3'-5' exonuclease activity. MRE11 first endonucleolytically cleaves the 5' strand at DNA DSB ends to prevent non-homologous end joining (NHEJ) and licence HR. It then generates a single-stranded DNA gap via 3' to 5' exonucleolytic degradation, which is required for single-strand invasion and recombination.</text>
</comment>
<dbReference type="GO" id="GO:0097552">
    <property type="term" value="P:mitochondrial double-strand break repair via homologous recombination"/>
    <property type="evidence" value="ECO:0007669"/>
    <property type="project" value="TreeGrafter"/>
</dbReference>
<dbReference type="Pfam" id="PF04152">
    <property type="entry name" value="Mre11_DNA_bind"/>
    <property type="match status" value="1"/>
</dbReference>
<evidence type="ECO:0000256" key="19">
    <source>
        <dbReference type="SAM" id="MobiDB-lite"/>
    </source>
</evidence>
<sequence>MADEKGNEDPEDTMYILIATDCHLGYMEKDQVRGNDSLVTFEEILHIAKEKNVDFILLGGDLFHENKPSRKTLHGAMALFRKYCMGDKACQMEFLSDQSLNFSQSRFPWVNYEDPNYNISIPVFSIHGNHDDPAGDGNLCALDLLSVCGFVNYFGRAPSIDDITVSPILMQKGSVKVALYGLGSIRDERLHRTFLNHNVKMLRPKQDPESWFNVFVLHQNRAKHGSTNYIPEKFLADFLDLIMWGHEHECIIAPKNAEDPNLSFYITQPGSSVATSLSEGESRPKHVGILKITKKKMFKIDKIKLKTVRPFYIEDVILKETEIDPTQEDMVMAYLVNKVEQLIEKAKREHTGSSRQPDKPLIRLRVDYSDGFTAFNIRRFGQQFVDRVANPKDILLFFRKKQPFKTATDKRDRDESRVPHLRPEPLDTITMEDLIKEYLTSKDNALELRILTEGRMAQALREFVEKDEKDAISTLVKWQLDQAHSHLKKRQNIPEENIEVEVFKHTEEIRQKEDEDEGHDAEDMRKVLEESRASQINTGNDVDMSGSDDEDGPPRPSTSRGKKGHSDAVNTSTRGTAGGHGRGRGRGRSRGGRGRGRAANTSQTIMDSFTSASKRKKQQSNVKGDSSDDDDDDEFNIPLSSSLKKTKTVQSTSQRSNGAKNRTAVVNTVEKEEESEDSDDPFSMQPSSKKSRR</sequence>
<evidence type="ECO:0000256" key="10">
    <source>
        <dbReference type="ARBA" id="ARBA00022801"/>
    </source>
</evidence>
<accession>A0A2B4SXQ4</accession>
<dbReference type="PANTHER" id="PTHR10139">
    <property type="entry name" value="DOUBLE-STRAND BREAK REPAIR PROTEIN MRE11"/>
    <property type="match status" value="1"/>
</dbReference>
<dbReference type="GO" id="GO:0042138">
    <property type="term" value="P:meiotic DNA double-strand break formation"/>
    <property type="evidence" value="ECO:0007669"/>
    <property type="project" value="TreeGrafter"/>
</dbReference>
<evidence type="ECO:0000256" key="15">
    <source>
        <dbReference type="ARBA" id="ARBA00023254"/>
    </source>
</evidence>
<evidence type="ECO:0000256" key="2">
    <source>
        <dbReference type="ARBA" id="ARBA00004123"/>
    </source>
</evidence>
<evidence type="ECO:0000256" key="1">
    <source>
        <dbReference type="ARBA" id="ARBA00001936"/>
    </source>
</evidence>
<evidence type="ECO:0000256" key="18">
    <source>
        <dbReference type="RuleBase" id="RU003447"/>
    </source>
</evidence>
<keyword evidence="5" id="KW-0158">Chromosome</keyword>
<evidence type="ECO:0000256" key="8">
    <source>
        <dbReference type="ARBA" id="ARBA00022759"/>
    </source>
</evidence>
<keyword evidence="8 16" id="KW-0255">Endonuclease</keyword>
<dbReference type="PANTHER" id="PTHR10139:SF1">
    <property type="entry name" value="DOUBLE-STRAND BREAK REPAIR PROTEIN MRE11"/>
    <property type="match status" value="1"/>
</dbReference>
<keyword evidence="22" id="KW-1185">Reference proteome</keyword>
<evidence type="ECO:0000256" key="12">
    <source>
        <dbReference type="ARBA" id="ARBA00023204"/>
    </source>
</evidence>
<dbReference type="NCBIfam" id="TIGR00583">
    <property type="entry name" value="mre11"/>
    <property type="match status" value="1"/>
</dbReference>
<dbReference type="FunFam" id="3.60.21.10:FF:000011">
    <property type="entry name" value="Double-strand break repair protein"/>
    <property type="match status" value="1"/>
</dbReference>
<evidence type="ECO:0000256" key="3">
    <source>
        <dbReference type="ARBA" id="ARBA00004286"/>
    </source>
</evidence>
<comment type="subcellular location">
    <subcellularLocation>
        <location evidence="3">Chromosome</location>
    </subcellularLocation>
    <subcellularLocation>
        <location evidence="2 16">Nucleus</location>
    </subcellularLocation>
</comment>
<feature type="compositionally biased region" description="Acidic residues" evidence="19">
    <location>
        <begin position="671"/>
        <end position="680"/>
    </location>
</feature>
<protein>
    <recommendedName>
        <fullName evidence="16">Double-strand break repair protein</fullName>
    </recommendedName>
</protein>
<dbReference type="AlphaFoldDB" id="A0A2B4SXQ4"/>
<feature type="compositionally biased region" description="Polar residues" evidence="19">
    <location>
        <begin position="684"/>
        <end position="693"/>
    </location>
</feature>
<dbReference type="InterPro" id="IPR007281">
    <property type="entry name" value="Mre11_DNA-bd"/>
</dbReference>
<evidence type="ECO:0000256" key="9">
    <source>
        <dbReference type="ARBA" id="ARBA00022763"/>
    </source>
</evidence>
<dbReference type="InterPro" id="IPR003701">
    <property type="entry name" value="Mre11"/>
</dbReference>
<dbReference type="GO" id="GO:0007095">
    <property type="term" value="P:mitotic G2 DNA damage checkpoint signaling"/>
    <property type="evidence" value="ECO:0007669"/>
    <property type="project" value="TreeGrafter"/>
</dbReference>
<keyword evidence="14 16" id="KW-0539">Nucleus</keyword>
<dbReference type="OrthoDB" id="30417at2759"/>
<dbReference type="GO" id="GO:0000723">
    <property type="term" value="P:telomere maintenance"/>
    <property type="evidence" value="ECO:0007669"/>
    <property type="project" value="TreeGrafter"/>
</dbReference>
<evidence type="ECO:0000256" key="13">
    <source>
        <dbReference type="ARBA" id="ARBA00023211"/>
    </source>
</evidence>
<keyword evidence="6 16" id="KW-0540">Nuclease</keyword>
<keyword evidence="11 16" id="KW-0269">Exonuclease</keyword>
<dbReference type="GO" id="GO:0000014">
    <property type="term" value="F:single-stranded DNA endodeoxyribonuclease activity"/>
    <property type="evidence" value="ECO:0007669"/>
    <property type="project" value="TreeGrafter"/>
</dbReference>
<dbReference type="InterPro" id="IPR029052">
    <property type="entry name" value="Metallo-depent_PP-like"/>
</dbReference>
<keyword evidence="15 16" id="KW-0469">Meiosis</keyword>
<dbReference type="STRING" id="50429.A0A2B4SXQ4"/>
<dbReference type="Gene3D" id="3.30.110.110">
    <property type="entry name" value="Mre11, capping domain"/>
    <property type="match status" value="1"/>
</dbReference>
<keyword evidence="13 16" id="KW-0464">Manganese</keyword>
<evidence type="ECO:0000256" key="5">
    <source>
        <dbReference type="ARBA" id="ARBA00022454"/>
    </source>
</evidence>
<dbReference type="SMART" id="SM01347">
    <property type="entry name" value="Mre11_DNA_bind"/>
    <property type="match status" value="1"/>
</dbReference>
<dbReference type="InterPro" id="IPR038487">
    <property type="entry name" value="Mre11_capping_dom"/>
</dbReference>
<evidence type="ECO:0000256" key="4">
    <source>
        <dbReference type="ARBA" id="ARBA00009028"/>
    </source>
</evidence>
<evidence type="ECO:0000256" key="14">
    <source>
        <dbReference type="ARBA" id="ARBA00023242"/>
    </source>
</evidence>
<dbReference type="GO" id="GO:0030145">
    <property type="term" value="F:manganese ion binding"/>
    <property type="evidence" value="ECO:0007669"/>
    <property type="project" value="UniProtKB-UniRule"/>
</dbReference>
<dbReference type="GO" id="GO:0006303">
    <property type="term" value="P:double-strand break repair via nonhomologous end joining"/>
    <property type="evidence" value="ECO:0007669"/>
    <property type="project" value="TreeGrafter"/>
</dbReference>
<dbReference type="GO" id="GO:0000724">
    <property type="term" value="P:double-strand break repair via homologous recombination"/>
    <property type="evidence" value="ECO:0007669"/>
    <property type="project" value="TreeGrafter"/>
</dbReference>
<evidence type="ECO:0000256" key="11">
    <source>
        <dbReference type="ARBA" id="ARBA00022839"/>
    </source>
</evidence>
<proteinExistence type="inferred from homology"/>
<evidence type="ECO:0000259" key="20">
    <source>
        <dbReference type="SMART" id="SM01347"/>
    </source>
</evidence>
<evidence type="ECO:0000256" key="17">
    <source>
        <dbReference type="PIRSR" id="PIRSR000882-1"/>
    </source>
</evidence>
<comment type="cofactor">
    <cofactor evidence="1 16">
        <name>Mn(2+)</name>
        <dbReference type="ChEBI" id="CHEBI:29035"/>
    </cofactor>
</comment>
<feature type="compositionally biased region" description="Polar residues" evidence="19">
    <location>
        <begin position="600"/>
        <end position="612"/>
    </location>
</feature>
<dbReference type="Gene3D" id="3.60.21.10">
    <property type="match status" value="1"/>
</dbReference>
<comment type="similarity">
    <text evidence="4 16 18">Belongs to the MRE11/RAD32 family.</text>
</comment>
<comment type="caution">
    <text evidence="21">The sequence shown here is derived from an EMBL/GenBank/DDBJ whole genome shotgun (WGS) entry which is preliminary data.</text>
</comment>
<dbReference type="InterPro" id="IPR004843">
    <property type="entry name" value="Calcineurin-like_PHP"/>
</dbReference>
<keyword evidence="7" id="KW-0479">Metal-binding</keyword>
<keyword evidence="12 16" id="KW-0234">DNA repair</keyword>
<evidence type="ECO:0000256" key="7">
    <source>
        <dbReference type="ARBA" id="ARBA00022723"/>
    </source>
</evidence>
<name>A0A2B4SXQ4_STYPI</name>
<organism evidence="21 22">
    <name type="scientific">Stylophora pistillata</name>
    <name type="common">Smooth cauliflower coral</name>
    <dbReference type="NCBI Taxonomy" id="50429"/>
    <lineage>
        <taxon>Eukaryota</taxon>
        <taxon>Metazoa</taxon>
        <taxon>Cnidaria</taxon>
        <taxon>Anthozoa</taxon>
        <taxon>Hexacorallia</taxon>
        <taxon>Scleractinia</taxon>
        <taxon>Astrocoeniina</taxon>
        <taxon>Pocilloporidae</taxon>
        <taxon>Stylophora</taxon>
    </lineage>
</organism>
<evidence type="ECO:0000256" key="16">
    <source>
        <dbReference type="PIRNR" id="PIRNR000882"/>
    </source>
</evidence>